<dbReference type="SMART" id="SM00633">
    <property type="entry name" value="Glyco_10"/>
    <property type="match status" value="1"/>
</dbReference>
<dbReference type="PROSITE" id="PS51760">
    <property type="entry name" value="GH10_2"/>
    <property type="match status" value="1"/>
</dbReference>
<protein>
    <submittedName>
        <fullName evidence="5">Glycosyltransferase</fullName>
    </submittedName>
</protein>
<gene>
    <name evidence="5" type="ORF">GQF63_01455</name>
</gene>
<dbReference type="Proteomes" id="UP000435036">
    <property type="component" value="Unassembled WGS sequence"/>
</dbReference>
<reference evidence="5 6" key="1">
    <citation type="submission" date="2019-12" db="EMBL/GenBank/DDBJ databases">
        <authorList>
            <person name="Dong K."/>
        </authorList>
    </citation>
    <scope>NUCLEOTIDE SEQUENCE [LARGE SCALE GENOMIC DNA]</scope>
    <source>
        <strain evidence="5 6">JCM 31225</strain>
    </source>
</reference>
<proteinExistence type="predicted"/>
<dbReference type="InterPro" id="IPR017853">
    <property type="entry name" value="GH"/>
</dbReference>
<dbReference type="Pfam" id="PF00331">
    <property type="entry name" value="Glyco_hydro_10"/>
    <property type="match status" value="1"/>
</dbReference>
<dbReference type="SUPFAM" id="SSF51445">
    <property type="entry name" value="(Trans)glycosidases"/>
    <property type="match status" value="1"/>
</dbReference>
<keyword evidence="6" id="KW-1185">Reference proteome</keyword>
<evidence type="ECO:0000256" key="2">
    <source>
        <dbReference type="ARBA" id="ARBA00023277"/>
    </source>
</evidence>
<evidence type="ECO:0000256" key="1">
    <source>
        <dbReference type="ARBA" id="ARBA00022801"/>
    </source>
</evidence>
<keyword evidence="1" id="KW-0378">Hydrolase</keyword>
<keyword evidence="2" id="KW-0119">Carbohydrate metabolism</keyword>
<organism evidence="5 6">
    <name type="scientific">Sphingobacterium humi</name>
    <dbReference type="NCBI Taxonomy" id="1796905"/>
    <lineage>
        <taxon>Bacteria</taxon>
        <taxon>Pseudomonadati</taxon>
        <taxon>Bacteroidota</taxon>
        <taxon>Sphingobacteriia</taxon>
        <taxon>Sphingobacteriales</taxon>
        <taxon>Sphingobacteriaceae</taxon>
        <taxon>Sphingobacterium</taxon>
    </lineage>
</organism>
<evidence type="ECO:0000256" key="3">
    <source>
        <dbReference type="ARBA" id="ARBA00023326"/>
    </source>
</evidence>
<evidence type="ECO:0000259" key="4">
    <source>
        <dbReference type="PROSITE" id="PS51760"/>
    </source>
</evidence>
<keyword evidence="5" id="KW-0808">Transferase</keyword>
<sequence length="432" mass="49606">MACQLFAQDNKQVMSAAYNAIWNEQVQEQIDDRIEKFRKVDASIRFSDIKKNSTVKVEQLKHDFIFGSNIFLFDQYKTDSQNTAYKNLFLNLFNAATIPFYWKTLEPEKGKPRFTKDSAPIYRRPATDPVVEFCEANNIDMNGHTIIYGMRRWAQPTWMPEDRKIMEQEFEQHIKTLAQRYQGRIQRWDIVNESIDQANRGLMPDDYTYKCYQWAKAYFPPSVLFNMNDCDLSWSAQQLRRYVEIIRNLKDRQAKVDVTGIQSHIFNPQGAKAIAEGAPNLTPDLISSKLSILDSAELPIHISEVTISAPDASAQGAAIQAQIARNLYRLWFSHPSIMGITWWNAVDGGAAEGEPSLSGILDENLAQKPVYHVLRHLIHQEWSTQIQQKINADSSLAFRGFKGTYKISWTDKKGKKQEKQVTLGNQANAINL</sequence>
<accession>A0A6N8KVF2</accession>
<keyword evidence="3" id="KW-0624">Polysaccharide degradation</keyword>
<dbReference type="OrthoDB" id="1032269at2"/>
<dbReference type="AlphaFoldDB" id="A0A6N8KVF2"/>
<dbReference type="PANTHER" id="PTHR31490">
    <property type="entry name" value="GLYCOSYL HYDROLASE"/>
    <property type="match status" value="1"/>
</dbReference>
<dbReference type="GO" id="GO:0000272">
    <property type="term" value="P:polysaccharide catabolic process"/>
    <property type="evidence" value="ECO:0007669"/>
    <property type="project" value="UniProtKB-KW"/>
</dbReference>
<dbReference type="GO" id="GO:0004553">
    <property type="term" value="F:hydrolase activity, hydrolyzing O-glycosyl compounds"/>
    <property type="evidence" value="ECO:0007669"/>
    <property type="project" value="InterPro"/>
</dbReference>
<evidence type="ECO:0000313" key="5">
    <source>
        <dbReference type="EMBL" id="MVZ60679.1"/>
    </source>
</evidence>
<dbReference type="EMBL" id="WSQA01000001">
    <property type="protein sequence ID" value="MVZ60679.1"/>
    <property type="molecule type" value="Genomic_DNA"/>
</dbReference>
<name>A0A6N8KVF2_9SPHI</name>
<dbReference type="Gene3D" id="3.20.20.80">
    <property type="entry name" value="Glycosidases"/>
    <property type="match status" value="1"/>
</dbReference>
<evidence type="ECO:0000313" key="6">
    <source>
        <dbReference type="Proteomes" id="UP000435036"/>
    </source>
</evidence>
<comment type="caution">
    <text evidence="5">The sequence shown here is derived from an EMBL/GenBank/DDBJ whole genome shotgun (WGS) entry which is preliminary data.</text>
</comment>
<dbReference type="InterPro" id="IPR044846">
    <property type="entry name" value="GH10"/>
</dbReference>
<feature type="domain" description="GH10" evidence="4">
    <location>
        <begin position="66"/>
        <end position="377"/>
    </location>
</feature>
<dbReference type="InterPro" id="IPR001000">
    <property type="entry name" value="GH10_dom"/>
</dbReference>
<dbReference type="PANTHER" id="PTHR31490:SF1">
    <property type="entry name" value="ENDO-1,4-BETA-XYLANASE 1"/>
    <property type="match status" value="1"/>
</dbReference>
<dbReference type="GO" id="GO:0016740">
    <property type="term" value="F:transferase activity"/>
    <property type="evidence" value="ECO:0007669"/>
    <property type="project" value="UniProtKB-KW"/>
</dbReference>